<dbReference type="EMBL" id="PFFQ01000001">
    <property type="protein sequence ID" value="PIW19661.1"/>
    <property type="molecule type" value="Genomic_DNA"/>
</dbReference>
<dbReference type="InterPro" id="IPR051534">
    <property type="entry name" value="CBASS_pafABC_assoc_protein"/>
</dbReference>
<comment type="caution">
    <text evidence="2">The sequence shown here is derived from an EMBL/GenBank/DDBJ whole genome shotgun (WGS) entry which is preliminary data.</text>
</comment>
<organism evidence="2 3">
    <name type="scientific">bacterium (Candidatus Blackallbacteria) CG17_big_fil_post_rev_8_21_14_2_50_48_46</name>
    <dbReference type="NCBI Taxonomy" id="2014261"/>
    <lineage>
        <taxon>Bacteria</taxon>
        <taxon>Candidatus Blackallbacteria</taxon>
    </lineage>
</organism>
<accession>A0A2M7GBS2</accession>
<name>A0A2M7GBS2_9BACT</name>
<dbReference type="Pfam" id="PF13280">
    <property type="entry name" value="WYL"/>
    <property type="match status" value="1"/>
</dbReference>
<evidence type="ECO:0000313" key="2">
    <source>
        <dbReference type="EMBL" id="PIW19661.1"/>
    </source>
</evidence>
<proteinExistence type="predicted"/>
<dbReference type="PROSITE" id="PS52050">
    <property type="entry name" value="WYL"/>
    <property type="match status" value="1"/>
</dbReference>
<gene>
    <name evidence="2" type="ORF">COW36_00065</name>
</gene>
<dbReference type="InterPro" id="IPR026881">
    <property type="entry name" value="WYL_dom"/>
</dbReference>
<evidence type="ECO:0000259" key="1">
    <source>
        <dbReference type="Pfam" id="PF13280"/>
    </source>
</evidence>
<reference evidence="2 3" key="1">
    <citation type="submission" date="2017-09" db="EMBL/GenBank/DDBJ databases">
        <title>Depth-based differentiation of microbial function through sediment-hosted aquifers and enrichment of novel symbionts in the deep terrestrial subsurface.</title>
        <authorList>
            <person name="Probst A.J."/>
            <person name="Ladd B."/>
            <person name="Jarett J.K."/>
            <person name="Geller-Mcgrath D.E."/>
            <person name="Sieber C.M."/>
            <person name="Emerson J.B."/>
            <person name="Anantharaman K."/>
            <person name="Thomas B.C."/>
            <person name="Malmstrom R."/>
            <person name="Stieglmeier M."/>
            <person name="Klingl A."/>
            <person name="Woyke T."/>
            <person name="Ryan C.M."/>
            <person name="Banfield J.F."/>
        </authorList>
    </citation>
    <scope>NUCLEOTIDE SEQUENCE [LARGE SCALE GENOMIC DNA]</scope>
    <source>
        <strain evidence="2">CG17_big_fil_post_rev_8_21_14_2_50_48_46</strain>
    </source>
</reference>
<protein>
    <recommendedName>
        <fullName evidence="1">WYL domain-containing protein</fullName>
    </recommendedName>
</protein>
<dbReference type="PANTHER" id="PTHR34580">
    <property type="match status" value="1"/>
</dbReference>
<feature type="domain" description="WYL" evidence="1">
    <location>
        <begin position="119"/>
        <end position="186"/>
    </location>
</feature>
<dbReference type="Proteomes" id="UP000231019">
    <property type="component" value="Unassembled WGS sequence"/>
</dbReference>
<dbReference type="AlphaFoldDB" id="A0A2M7GBS2"/>
<dbReference type="PANTHER" id="PTHR34580:SF1">
    <property type="entry name" value="PROTEIN PAFC"/>
    <property type="match status" value="1"/>
</dbReference>
<sequence length="209" mass="24384">MVAGSNPATPISPSFERMPCMSLPSHLHLDLKVSEALFLLLSAKLSHEFLESIRVDDFVFGQTEMGALLQKLESAVGEQYAHQTDDVLDELINSFLPEVPIRNVGVTDYSYPMYNTDAILPKIQLALDEQQVLRIEYYSMDREEVNQRDVEPYFLEKRYNYHILMGYCRWREDIRLFRVDRIKSLQLLNENFSRPVDFQANEYSHDDPI</sequence>
<evidence type="ECO:0000313" key="3">
    <source>
        <dbReference type="Proteomes" id="UP000231019"/>
    </source>
</evidence>